<dbReference type="InterPro" id="IPR050763">
    <property type="entry name" value="ABC_transporter_ATP-binding"/>
</dbReference>
<comment type="caution">
    <text evidence="6">The sequence shown here is derived from an EMBL/GenBank/DDBJ whole genome shotgun (WGS) entry which is preliminary data.</text>
</comment>
<dbReference type="PROSITE" id="PS00211">
    <property type="entry name" value="ABC_TRANSPORTER_1"/>
    <property type="match status" value="1"/>
</dbReference>
<protein>
    <submittedName>
        <fullName evidence="6">ABC transporter ATP-binding protein</fullName>
    </submittedName>
</protein>
<dbReference type="Pfam" id="PF00005">
    <property type="entry name" value="ABC_tran"/>
    <property type="match status" value="1"/>
</dbReference>
<name>A0ABQ6NWL4_9BACL</name>
<dbReference type="Proteomes" id="UP001285921">
    <property type="component" value="Unassembled WGS sequence"/>
</dbReference>
<sequence>MELIEIDQVNKVYKKGKKQANIDISFSIREGEILGLLGPNGAGKSTLIKQIVGLLAPTSGEVRYAGVNVLKQAKKVASQFGYYAQEPHALGALTAREALLFTGILRGMAKKEAEKQTMELLERFGMAELAGRPLKKLSGGQKRMVGIGTTIIGDSRVLVLDEPTNELDPLNRRLVWDIIVERNRQGATILLVTHNVLEAERVVDRVAFINYGRLLEIDSVPHLKQKVDGRLKLELTAVEGEAGNLKKRLEEWGDIQQTAENRLRLLIDKNRAGTMLDWMVHANDLPIDEYAMLPPNLEDVYLYIDSQKEKAVGYAIREEKVGSFIG</sequence>
<dbReference type="GO" id="GO:0005524">
    <property type="term" value="F:ATP binding"/>
    <property type="evidence" value="ECO:0007669"/>
    <property type="project" value="UniProtKB-KW"/>
</dbReference>
<feature type="domain" description="ABC transporter" evidence="5">
    <location>
        <begin position="4"/>
        <end position="236"/>
    </location>
</feature>
<dbReference type="CDD" id="cd03230">
    <property type="entry name" value="ABC_DR_subfamily_A"/>
    <property type="match status" value="1"/>
</dbReference>
<reference evidence="6 7" key="1">
    <citation type="submission" date="2023-05" db="EMBL/GenBank/DDBJ databases">
        <title>Draft genome of Paenibacillus sp. CCS26.</title>
        <authorList>
            <person name="Akita H."/>
            <person name="Shinto Y."/>
            <person name="Kimura Z."/>
        </authorList>
    </citation>
    <scope>NUCLEOTIDE SEQUENCE [LARGE SCALE GENOMIC DNA]</scope>
    <source>
        <strain evidence="6 7">CCS26</strain>
    </source>
</reference>
<proteinExistence type="inferred from homology"/>
<accession>A0ABQ6NWL4</accession>
<evidence type="ECO:0000256" key="2">
    <source>
        <dbReference type="ARBA" id="ARBA00022448"/>
    </source>
</evidence>
<dbReference type="PANTHER" id="PTHR42711">
    <property type="entry name" value="ABC TRANSPORTER ATP-BINDING PROTEIN"/>
    <property type="match status" value="1"/>
</dbReference>
<keyword evidence="4 6" id="KW-0067">ATP-binding</keyword>
<dbReference type="Gene3D" id="3.40.50.300">
    <property type="entry name" value="P-loop containing nucleotide triphosphate hydrolases"/>
    <property type="match status" value="1"/>
</dbReference>
<comment type="similarity">
    <text evidence="1">Belongs to the ABC transporter superfamily.</text>
</comment>
<dbReference type="InterPro" id="IPR017871">
    <property type="entry name" value="ABC_transporter-like_CS"/>
</dbReference>
<keyword evidence="2" id="KW-0813">Transport</keyword>
<dbReference type="InterPro" id="IPR027417">
    <property type="entry name" value="P-loop_NTPase"/>
</dbReference>
<organism evidence="6 7">
    <name type="scientific">Paenibacillus glycanilyticus</name>
    <dbReference type="NCBI Taxonomy" id="126569"/>
    <lineage>
        <taxon>Bacteria</taxon>
        <taxon>Bacillati</taxon>
        <taxon>Bacillota</taxon>
        <taxon>Bacilli</taxon>
        <taxon>Bacillales</taxon>
        <taxon>Paenibacillaceae</taxon>
        <taxon>Paenibacillus</taxon>
    </lineage>
</organism>
<dbReference type="SUPFAM" id="SSF52540">
    <property type="entry name" value="P-loop containing nucleoside triphosphate hydrolases"/>
    <property type="match status" value="1"/>
</dbReference>
<dbReference type="EMBL" id="BTCL01000040">
    <property type="protein sequence ID" value="GMK48919.1"/>
    <property type="molecule type" value="Genomic_DNA"/>
</dbReference>
<evidence type="ECO:0000256" key="3">
    <source>
        <dbReference type="ARBA" id="ARBA00022741"/>
    </source>
</evidence>
<evidence type="ECO:0000313" key="7">
    <source>
        <dbReference type="Proteomes" id="UP001285921"/>
    </source>
</evidence>
<dbReference type="PROSITE" id="PS50893">
    <property type="entry name" value="ABC_TRANSPORTER_2"/>
    <property type="match status" value="1"/>
</dbReference>
<evidence type="ECO:0000256" key="1">
    <source>
        <dbReference type="ARBA" id="ARBA00005417"/>
    </source>
</evidence>
<dbReference type="PANTHER" id="PTHR42711:SF5">
    <property type="entry name" value="ABC TRANSPORTER ATP-BINDING PROTEIN NATA"/>
    <property type="match status" value="1"/>
</dbReference>
<dbReference type="InterPro" id="IPR003439">
    <property type="entry name" value="ABC_transporter-like_ATP-bd"/>
</dbReference>
<dbReference type="SMART" id="SM00382">
    <property type="entry name" value="AAA"/>
    <property type="match status" value="1"/>
</dbReference>
<evidence type="ECO:0000313" key="6">
    <source>
        <dbReference type="EMBL" id="GMK48919.1"/>
    </source>
</evidence>
<evidence type="ECO:0000259" key="5">
    <source>
        <dbReference type="PROSITE" id="PS50893"/>
    </source>
</evidence>
<keyword evidence="3" id="KW-0547">Nucleotide-binding</keyword>
<keyword evidence="7" id="KW-1185">Reference proteome</keyword>
<dbReference type="RefSeq" id="WP_317982337.1">
    <property type="nucleotide sequence ID" value="NZ_BTCL01000040.1"/>
</dbReference>
<evidence type="ECO:0000256" key="4">
    <source>
        <dbReference type="ARBA" id="ARBA00022840"/>
    </source>
</evidence>
<gene>
    <name evidence="6" type="ORF">PghCCS26_60490</name>
</gene>
<dbReference type="InterPro" id="IPR003593">
    <property type="entry name" value="AAA+_ATPase"/>
</dbReference>